<sequence length="120" mass="12563">MEPKDGIFGDFLPQLKNLIKSETVFGEPYEIGGISIIPVNSVKLGFGFGGGSEDKKDGQGGGGGVVLSPVAFLVVKDGEVSIHNLSAGSVENIMLKVPEMLEKVAGLFERAGKKKTSETP</sequence>
<dbReference type="InterPro" id="IPR014229">
    <property type="entry name" value="Spore_YtfJ"/>
</dbReference>
<evidence type="ECO:0000313" key="1">
    <source>
        <dbReference type="EMBL" id="OGG95398.1"/>
    </source>
</evidence>
<dbReference type="EMBL" id="MFNE01000024">
    <property type="protein sequence ID" value="OGG95398.1"/>
    <property type="molecule type" value="Genomic_DNA"/>
</dbReference>
<name>A0A1F6GBA8_9PROT</name>
<protein>
    <recommendedName>
        <fullName evidence="3">Sporulation protein YtfJ</fullName>
    </recommendedName>
</protein>
<dbReference type="PIRSF" id="PIRSF021377">
    <property type="entry name" value="YtfJ"/>
    <property type="match status" value="1"/>
</dbReference>
<dbReference type="STRING" id="1817772.A2527_07725"/>
<evidence type="ECO:0008006" key="3">
    <source>
        <dbReference type="Google" id="ProtNLM"/>
    </source>
</evidence>
<accession>A0A1F6GBA8</accession>
<comment type="caution">
    <text evidence="1">The sequence shown here is derived from an EMBL/GenBank/DDBJ whole genome shotgun (WGS) entry which is preliminary data.</text>
</comment>
<dbReference type="PANTHER" id="PTHR39162:SF1">
    <property type="entry name" value="SPORULATION PROTEIN YTFJ"/>
    <property type="match status" value="1"/>
</dbReference>
<dbReference type="PANTHER" id="PTHR39162">
    <property type="entry name" value="GLL3345 PROTEIN"/>
    <property type="match status" value="1"/>
</dbReference>
<dbReference type="Proteomes" id="UP000178449">
    <property type="component" value="Unassembled WGS sequence"/>
</dbReference>
<organism evidence="1 2">
    <name type="scientific">Candidatus Lambdaproteobacteria bacterium RIFOXYD2_FULL_50_16</name>
    <dbReference type="NCBI Taxonomy" id="1817772"/>
    <lineage>
        <taxon>Bacteria</taxon>
        <taxon>Pseudomonadati</taxon>
        <taxon>Pseudomonadota</taxon>
        <taxon>Candidatus Lambdaproteobacteria</taxon>
    </lineage>
</organism>
<gene>
    <name evidence="1" type="ORF">A2527_07725</name>
</gene>
<dbReference type="Pfam" id="PF09579">
    <property type="entry name" value="Spore_YtfJ"/>
    <property type="match status" value="1"/>
</dbReference>
<evidence type="ECO:0000313" key="2">
    <source>
        <dbReference type="Proteomes" id="UP000178449"/>
    </source>
</evidence>
<dbReference type="AlphaFoldDB" id="A0A1F6GBA8"/>
<proteinExistence type="predicted"/>
<reference evidence="1 2" key="1">
    <citation type="journal article" date="2016" name="Nat. Commun.">
        <title>Thousands of microbial genomes shed light on interconnected biogeochemical processes in an aquifer system.</title>
        <authorList>
            <person name="Anantharaman K."/>
            <person name="Brown C.T."/>
            <person name="Hug L.A."/>
            <person name="Sharon I."/>
            <person name="Castelle C.J."/>
            <person name="Probst A.J."/>
            <person name="Thomas B.C."/>
            <person name="Singh A."/>
            <person name="Wilkins M.J."/>
            <person name="Karaoz U."/>
            <person name="Brodie E.L."/>
            <person name="Williams K.H."/>
            <person name="Hubbard S.S."/>
            <person name="Banfield J.F."/>
        </authorList>
    </citation>
    <scope>NUCLEOTIDE SEQUENCE [LARGE SCALE GENOMIC DNA]</scope>
</reference>